<dbReference type="Proteomes" id="UP000682811">
    <property type="component" value="Unassembled WGS sequence"/>
</dbReference>
<accession>A0A920CSR6</accession>
<dbReference type="Gene3D" id="3.40.50.300">
    <property type="entry name" value="P-loop containing nucleotide triphosphate hydrolases"/>
    <property type="match status" value="1"/>
</dbReference>
<dbReference type="GO" id="GO:0005524">
    <property type="term" value="F:ATP binding"/>
    <property type="evidence" value="ECO:0007669"/>
    <property type="project" value="UniProtKB-KW"/>
</dbReference>
<evidence type="ECO:0000256" key="1">
    <source>
        <dbReference type="ARBA" id="ARBA00022741"/>
    </source>
</evidence>
<reference evidence="5 6" key="1">
    <citation type="submission" date="2021-03" db="EMBL/GenBank/DDBJ databases">
        <title>Antimicrobial resistance genes in bacteria isolated from Japanese honey, and their potential for conferring macrolide and lincosamide resistance in the American foulbrood pathogen Paenibacillus larvae.</title>
        <authorList>
            <person name="Okamoto M."/>
            <person name="Kumagai M."/>
            <person name="Kanamori H."/>
            <person name="Takamatsu D."/>
        </authorList>
    </citation>
    <scope>NUCLEOTIDE SEQUENCE [LARGE SCALE GENOMIC DNA]</scope>
    <source>
        <strain evidence="5 6">J34TS1</strain>
    </source>
</reference>
<dbReference type="Pfam" id="PF19263">
    <property type="entry name" value="DUF5906"/>
    <property type="match status" value="1"/>
</dbReference>
<protein>
    <recommendedName>
        <fullName evidence="4">SF3 helicase domain-containing protein</fullName>
    </recommendedName>
</protein>
<evidence type="ECO:0000256" key="2">
    <source>
        <dbReference type="ARBA" id="ARBA00022801"/>
    </source>
</evidence>
<evidence type="ECO:0000313" key="5">
    <source>
        <dbReference type="EMBL" id="GIO49585.1"/>
    </source>
</evidence>
<keyword evidence="1" id="KW-0547">Nucleotide-binding</keyword>
<name>A0A920CSR6_9BACL</name>
<dbReference type="InterPro" id="IPR051620">
    <property type="entry name" value="ORF904-like_C"/>
</dbReference>
<proteinExistence type="predicted"/>
<dbReference type="NCBIfam" id="TIGR01613">
    <property type="entry name" value="primase_Cterm"/>
    <property type="match status" value="1"/>
</dbReference>
<dbReference type="InterPro" id="IPR027417">
    <property type="entry name" value="P-loop_NTPase"/>
</dbReference>
<dbReference type="PANTHER" id="PTHR35372">
    <property type="entry name" value="ATP BINDING PROTEIN-RELATED"/>
    <property type="match status" value="1"/>
</dbReference>
<dbReference type="PANTHER" id="PTHR35372:SF2">
    <property type="entry name" value="SF3 HELICASE DOMAIN-CONTAINING PROTEIN"/>
    <property type="match status" value="1"/>
</dbReference>
<evidence type="ECO:0000256" key="3">
    <source>
        <dbReference type="ARBA" id="ARBA00022840"/>
    </source>
</evidence>
<evidence type="ECO:0000259" key="4">
    <source>
        <dbReference type="PROSITE" id="PS51206"/>
    </source>
</evidence>
<organism evidence="5 6">
    <name type="scientific">Paenibacillus azoreducens</name>
    <dbReference type="NCBI Taxonomy" id="116718"/>
    <lineage>
        <taxon>Bacteria</taxon>
        <taxon>Bacillati</taxon>
        <taxon>Bacillota</taxon>
        <taxon>Bacilli</taxon>
        <taxon>Bacillales</taxon>
        <taxon>Paenibacillaceae</taxon>
        <taxon>Paenibacillus</taxon>
    </lineage>
</organism>
<dbReference type="SUPFAM" id="SSF52540">
    <property type="entry name" value="P-loop containing nucleoside triphosphate hydrolases"/>
    <property type="match status" value="1"/>
</dbReference>
<evidence type="ECO:0000313" key="6">
    <source>
        <dbReference type="Proteomes" id="UP000682811"/>
    </source>
</evidence>
<dbReference type="InterPro" id="IPR006500">
    <property type="entry name" value="Helicase_put_C_phage/plasmid"/>
</dbReference>
<keyword evidence="3" id="KW-0067">ATP-binding</keyword>
<dbReference type="InterPro" id="IPR014015">
    <property type="entry name" value="Helicase_SF3_DNA-vir"/>
</dbReference>
<sequence>MAASYQTLEVMKSCVSPIVEQLDERLALKERGITYGKKDLEMNANTFATYTLSRMHLVQLGNAQIYTYCSKGYYIEMNDRMLKAICRGIIHEAKTDIWCRKWEGEYFEALRREIPFVEEMNPEKGLINLTNGMLNLYSMEIINHDPSYLSTIQTPIEYDGSASCPKFEEFLFDIFEGDRERIMLVQEIMGYCFIPDIKIQKAFFFIGSGSNGKSVLSEVIRHLIGIGNVSNVSLKDLGGRFGMQNLPGKLVNVSTENEFDRKFNTQNFKILTGGDAVNVEQKFKASFNTRLFAKTIVLLNSMMDSNDLTNGYFRRLQIIPFNKIYRELRAGEAPIEGVSYMDKSLLDKLLTELPGILNFAMKGLARLIENNFNLTESKVCEKALEDYKVSQNPIPEYFNARVYWDEGEVTLRSDFKRDFSRWAENNGLDNVKSIGSTKFWEMFSRVLIEKGIKVREKKINGDYYVEGLGIYFYYPE</sequence>
<dbReference type="EMBL" id="BORT01000023">
    <property type="protein sequence ID" value="GIO49585.1"/>
    <property type="molecule type" value="Genomic_DNA"/>
</dbReference>
<dbReference type="Pfam" id="PF08706">
    <property type="entry name" value="D5_N"/>
    <property type="match status" value="1"/>
</dbReference>
<feature type="domain" description="SF3 helicase" evidence="4">
    <location>
        <begin position="180"/>
        <end position="334"/>
    </location>
</feature>
<dbReference type="InterPro" id="IPR014818">
    <property type="entry name" value="Phage/plasmid_primase_P4_C"/>
</dbReference>
<gene>
    <name evidence="5" type="ORF">J34TS1_43500</name>
</gene>
<comment type="caution">
    <text evidence="5">The sequence shown here is derived from an EMBL/GenBank/DDBJ whole genome shotgun (WGS) entry which is preliminary data.</text>
</comment>
<dbReference type="SMART" id="SM00885">
    <property type="entry name" value="D5_N"/>
    <property type="match status" value="1"/>
</dbReference>
<keyword evidence="2" id="KW-0378">Hydrolase</keyword>
<dbReference type="AlphaFoldDB" id="A0A920CSR6"/>
<dbReference type="InterPro" id="IPR045455">
    <property type="entry name" value="NrS-1_pol-like_helicase"/>
</dbReference>
<keyword evidence="6" id="KW-1185">Reference proteome</keyword>
<dbReference type="PROSITE" id="PS51206">
    <property type="entry name" value="SF3_HELICASE_1"/>
    <property type="match status" value="1"/>
</dbReference>
<dbReference type="RefSeq" id="WP_212980038.1">
    <property type="nucleotide sequence ID" value="NZ_AP025343.1"/>
</dbReference>
<dbReference type="GO" id="GO:0016787">
    <property type="term" value="F:hydrolase activity"/>
    <property type="evidence" value="ECO:0007669"/>
    <property type="project" value="UniProtKB-KW"/>
</dbReference>